<dbReference type="PROSITE" id="PS51257">
    <property type="entry name" value="PROKAR_LIPOPROTEIN"/>
    <property type="match status" value="1"/>
</dbReference>
<gene>
    <name evidence="11" type="primary">prsA</name>
    <name evidence="14" type="ORF">IV66_GL000690</name>
</gene>
<dbReference type="Pfam" id="PF00639">
    <property type="entry name" value="Rotamase"/>
    <property type="match status" value="1"/>
</dbReference>
<keyword evidence="5 11" id="KW-0732">Signal</keyword>
<evidence type="ECO:0000256" key="7">
    <source>
        <dbReference type="ARBA" id="ARBA00023136"/>
    </source>
</evidence>
<dbReference type="Gene3D" id="3.10.50.40">
    <property type="match status" value="1"/>
</dbReference>
<evidence type="ECO:0000256" key="2">
    <source>
        <dbReference type="ARBA" id="ARBA00004193"/>
    </source>
</evidence>
<comment type="caution">
    <text evidence="14">The sequence shown here is derived from an EMBL/GenBank/DDBJ whole genome shotgun (WGS) entry which is preliminary data.</text>
</comment>
<evidence type="ECO:0000256" key="10">
    <source>
        <dbReference type="ARBA" id="ARBA00023288"/>
    </source>
</evidence>
<evidence type="ECO:0000259" key="13">
    <source>
        <dbReference type="PROSITE" id="PS50198"/>
    </source>
</evidence>
<comment type="function">
    <text evidence="11">Plays a major role in protein secretion by helping the post-translocational extracellular folding of several secreted proteins.</text>
</comment>
<dbReference type="InterPro" id="IPR023059">
    <property type="entry name" value="Foldase_PrsA"/>
</dbReference>
<dbReference type="EMBL" id="JQCN01000066">
    <property type="protein sequence ID" value="KRN96505.1"/>
    <property type="molecule type" value="Genomic_DNA"/>
</dbReference>
<dbReference type="InterPro" id="IPR000297">
    <property type="entry name" value="PPIase_PpiC"/>
</dbReference>
<sequence length="306" mass="34295">MKKWLTGLAAIMMTFSLAACSKTVATTSGGKVTESEYYDSMKKTSQGKQQLQQMILNKVLEGDYGKKVSDKKVDKQYNAAKKQYGKSFDSVLQQSGFDKASYKDQLRSSLLLQEAVKDHTKITNKDLKKQWKSYQPKVTVGHILLKGDDNGKKKAEDIIDNLNKDGSYKNFKALAKKNSTDDQTKNNGGKLPAFDNTDTSLVGDFKKAAFGLKQGKFTTKPVKTSYGYHVIYSIKNPGKGKISDHKAELKKQILNEKMQDQSYMQKIISKELKNGKVNIKDDDLKDILADYINPDNSKSKNTQNAQ</sequence>
<evidence type="ECO:0000313" key="15">
    <source>
        <dbReference type="Proteomes" id="UP000051886"/>
    </source>
</evidence>
<dbReference type="PANTHER" id="PTHR47245:SF1">
    <property type="entry name" value="FOLDASE PROTEIN PRSA"/>
    <property type="match status" value="1"/>
</dbReference>
<evidence type="ECO:0000256" key="6">
    <source>
        <dbReference type="ARBA" id="ARBA00023110"/>
    </source>
</evidence>
<dbReference type="GO" id="GO:0003755">
    <property type="term" value="F:peptidyl-prolyl cis-trans isomerase activity"/>
    <property type="evidence" value="ECO:0007669"/>
    <property type="project" value="UniProtKB-UniRule"/>
</dbReference>
<keyword evidence="7 11" id="KW-0472">Membrane</keyword>
<dbReference type="STRING" id="449659.IV66_GL000690"/>
<evidence type="ECO:0000256" key="4">
    <source>
        <dbReference type="ARBA" id="ARBA00022475"/>
    </source>
</evidence>
<evidence type="ECO:0000256" key="9">
    <source>
        <dbReference type="ARBA" id="ARBA00023235"/>
    </source>
</evidence>
<feature type="domain" description="PpiC" evidence="13">
    <location>
        <begin position="135"/>
        <end position="235"/>
    </location>
</feature>
<dbReference type="EC" id="5.2.1.8" evidence="11"/>
<keyword evidence="8 11" id="KW-0564">Palmitate</keyword>
<dbReference type="InterPro" id="IPR046357">
    <property type="entry name" value="PPIase_dom_sf"/>
</dbReference>
<accession>A0A0R2L3W6</accession>
<keyword evidence="4 11" id="KW-1003">Cell membrane</keyword>
<comment type="similarity">
    <text evidence="3 11">Belongs to the PrsA family.</text>
</comment>
<dbReference type="AlphaFoldDB" id="A0A0R2L3W6"/>
<dbReference type="PROSITE" id="PS50198">
    <property type="entry name" value="PPIC_PPIASE_2"/>
    <property type="match status" value="1"/>
</dbReference>
<dbReference type="Proteomes" id="UP000051886">
    <property type="component" value="Unassembled WGS sequence"/>
</dbReference>
<dbReference type="GO" id="GO:0005886">
    <property type="term" value="C:plasma membrane"/>
    <property type="evidence" value="ECO:0007669"/>
    <property type="project" value="UniProtKB-SubCell"/>
</dbReference>
<dbReference type="OrthoDB" id="14196at2"/>
<dbReference type="PATRIC" id="fig|449659.4.peg.696"/>
<protein>
    <recommendedName>
        <fullName evidence="11">Foldase protein PrsA</fullName>
        <ecNumber evidence="11">5.2.1.8</ecNumber>
    </recommendedName>
</protein>
<organism evidence="14 15">
    <name type="scientific">Ligilactobacillus pobuzihii</name>
    <dbReference type="NCBI Taxonomy" id="449659"/>
    <lineage>
        <taxon>Bacteria</taxon>
        <taxon>Bacillati</taxon>
        <taxon>Bacillota</taxon>
        <taxon>Bacilli</taxon>
        <taxon>Lactobacillales</taxon>
        <taxon>Lactobacillaceae</taxon>
        <taxon>Ligilactobacillus</taxon>
    </lineage>
</organism>
<dbReference type="HAMAP" id="MF_01145">
    <property type="entry name" value="Foldase_PrsA"/>
    <property type="match status" value="1"/>
</dbReference>
<comment type="catalytic activity">
    <reaction evidence="1 11">
        <text>[protein]-peptidylproline (omega=180) = [protein]-peptidylproline (omega=0)</text>
        <dbReference type="Rhea" id="RHEA:16237"/>
        <dbReference type="Rhea" id="RHEA-COMP:10747"/>
        <dbReference type="Rhea" id="RHEA-COMP:10748"/>
        <dbReference type="ChEBI" id="CHEBI:83833"/>
        <dbReference type="ChEBI" id="CHEBI:83834"/>
        <dbReference type="EC" id="5.2.1.8"/>
    </reaction>
</comment>
<evidence type="ECO:0000256" key="1">
    <source>
        <dbReference type="ARBA" id="ARBA00000971"/>
    </source>
</evidence>
<feature type="signal peptide" evidence="12">
    <location>
        <begin position="1"/>
        <end position="18"/>
    </location>
</feature>
<dbReference type="NCBIfam" id="NF003356">
    <property type="entry name" value="PRK04405.1"/>
    <property type="match status" value="1"/>
</dbReference>
<evidence type="ECO:0000256" key="3">
    <source>
        <dbReference type="ARBA" id="ARBA00006071"/>
    </source>
</evidence>
<evidence type="ECO:0000313" key="14">
    <source>
        <dbReference type="EMBL" id="KRN96505.1"/>
    </source>
</evidence>
<keyword evidence="10 11" id="KW-0449">Lipoprotein</keyword>
<feature type="chain" id="PRO_5008853503" description="Foldase protein PrsA" evidence="12">
    <location>
        <begin position="19"/>
        <end position="306"/>
    </location>
</feature>
<dbReference type="GO" id="GO:0006457">
    <property type="term" value="P:protein folding"/>
    <property type="evidence" value="ECO:0007669"/>
    <property type="project" value="UniProtKB-UniRule"/>
</dbReference>
<keyword evidence="6 11" id="KW-0697">Rotamase</keyword>
<evidence type="ECO:0000256" key="12">
    <source>
        <dbReference type="SAM" id="SignalP"/>
    </source>
</evidence>
<evidence type="ECO:0000256" key="5">
    <source>
        <dbReference type="ARBA" id="ARBA00022729"/>
    </source>
</evidence>
<keyword evidence="15" id="KW-1185">Reference proteome</keyword>
<evidence type="ECO:0000256" key="11">
    <source>
        <dbReference type="HAMAP-Rule" id="MF_01145"/>
    </source>
</evidence>
<dbReference type="InterPro" id="IPR027304">
    <property type="entry name" value="Trigger_fact/SurA_dom_sf"/>
</dbReference>
<dbReference type="PANTHER" id="PTHR47245">
    <property type="entry name" value="PEPTIDYLPROLYL ISOMERASE"/>
    <property type="match status" value="1"/>
</dbReference>
<name>A0A0R2L3W6_9LACO</name>
<reference evidence="14 15" key="1">
    <citation type="journal article" date="2015" name="Genome Announc.">
        <title>Expanding the biotechnology potential of lactobacilli through comparative genomics of 213 strains and associated genera.</title>
        <authorList>
            <person name="Sun Z."/>
            <person name="Harris H.M."/>
            <person name="McCann A."/>
            <person name="Guo C."/>
            <person name="Argimon S."/>
            <person name="Zhang W."/>
            <person name="Yang X."/>
            <person name="Jeffery I.B."/>
            <person name="Cooney J.C."/>
            <person name="Kagawa T.F."/>
            <person name="Liu W."/>
            <person name="Song Y."/>
            <person name="Salvetti E."/>
            <person name="Wrobel A."/>
            <person name="Rasinkangas P."/>
            <person name="Parkhill J."/>
            <person name="Rea M.C."/>
            <person name="O'Sullivan O."/>
            <person name="Ritari J."/>
            <person name="Douillard F.P."/>
            <person name="Paul Ross R."/>
            <person name="Yang R."/>
            <person name="Briner A.E."/>
            <person name="Felis G.E."/>
            <person name="de Vos W.M."/>
            <person name="Barrangou R."/>
            <person name="Klaenhammer T.R."/>
            <person name="Caufield P.W."/>
            <person name="Cui Y."/>
            <person name="Zhang H."/>
            <person name="O'Toole P.W."/>
        </authorList>
    </citation>
    <scope>NUCLEOTIDE SEQUENCE [LARGE SCALE GENOMIC DNA]</scope>
    <source>
        <strain evidence="14 15">NBRC 103219</strain>
    </source>
</reference>
<dbReference type="SUPFAM" id="SSF54534">
    <property type="entry name" value="FKBP-like"/>
    <property type="match status" value="1"/>
</dbReference>
<keyword evidence="9 11" id="KW-0413">Isomerase</keyword>
<dbReference type="SUPFAM" id="SSF109998">
    <property type="entry name" value="Triger factor/SurA peptide-binding domain-like"/>
    <property type="match status" value="1"/>
</dbReference>
<evidence type="ECO:0000256" key="8">
    <source>
        <dbReference type="ARBA" id="ARBA00023139"/>
    </source>
</evidence>
<dbReference type="InterPro" id="IPR050245">
    <property type="entry name" value="PrsA_foldase"/>
</dbReference>
<dbReference type="RefSeq" id="WP_017868681.1">
    <property type="nucleotide sequence ID" value="NZ_BJYB01000021.1"/>
</dbReference>
<comment type="subcellular location">
    <subcellularLocation>
        <location evidence="2 11">Cell membrane</location>
        <topology evidence="2 11">Lipid-anchor</topology>
    </subcellularLocation>
</comment>
<proteinExistence type="inferred from homology"/>